<dbReference type="Proteomes" id="UP001238450">
    <property type="component" value="Unassembled WGS sequence"/>
</dbReference>
<dbReference type="GO" id="GO:0030198">
    <property type="term" value="P:extracellular matrix organization"/>
    <property type="evidence" value="ECO:0007669"/>
    <property type="project" value="TreeGrafter"/>
</dbReference>
<dbReference type="GO" id="GO:0005615">
    <property type="term" value="C:extracellular space"/>
    <property type="evidence" value="ECO:0007669"/>
    <property type="project" value="TreeGrafter"/>
</dbReference>
<feature type="non-terminal residue" evidence="2">
    <location>
        <position position="1"/>
    </location>
</feature>
<dbReference type="Pfam" id="PF01391">
    <property type="entry name" value="Collagen"/>
    <property type="match status" value="1"/>
</dbReference>
<feature type="region of interest" description="Disordered" evidence="1">
    <location>
        <begin position="1"/>
        <end position="96"/>
    </location>
</feature>
<dbReference type="InterPro" id="IPR008160">
    <property type="entry name" value="Collagen"/>
</dbReference>
<dbReference type="PANTHER" id="PTHR24023">
    <property type="entry name" value="COLLAGEN ALPHA"/>
    <property type="match status" value="1"/>
</dbReference>
<dbReference type="GO" id="GO:0031012">
    <property type="term" value="C:extracellular matrix"/>
    <property type="evidence" value="ECO:0007669"/>
    <property type="project" value="TreeGrafter"/>
</dbReference>
<sequence length="237" mass="22910">LGPQGPQGDTGPLGPQGPQGDTGPLGPQGPQGDTGPLGPQGPQGGTGPLGPQGPQGGTGPLGPQGPQGGTGPIGPLGPQGPQGPQGPIGPQGFTGPTGAVANSFLFATVTGAGFSPSVNAGNPLPYDTILTQFGSGEITLDTGGGGATGTITLAPNHYYEVNYSARSSANNATFELQLNGALIQGTQVAQSNNTNSSNSAVAIVQVPPGPAATLQVIVQTTGGVGRPQCGISVIMLR</sequence>
<dbReference type="PANTHER" id="PTHR24023:SF1082">
    <property type="entry name" value="COLLAGEN TRIPLE HELIX REPEAT"/>
    <property type="match status" value="1"/>
</dbReference>
<reference evidence="2 3" key="1">
    <citation type="submission" date="2023-07" db="EMBL/GenBank/DDBJ databases">
        <title>Genomic Encyclopedia of Type Strains, Phase IV (KMG-IV): sequencing the most valuable type-strain genomes for metagenomic binning, comparative biology and taxonomic classification.</title>
        <authorList>
            <person name="Goeker M."/>
        </authorList>
    </citation>
    <scope>NUCLEOTIDE SEQUENCE [LARGE SCALE GENOMIC DNA]</scope>
    <source>
        <strain evidence="2 3">DSM 46876</strain>
    </source>
</reference>
<dbReference type="GO" id="GO:0030020">
    <property type="term" value="F:extracellular matrix structural constituent conferring tensile strength"/>
    <property type="evidence" value="ECO:0007669"/>
    <property type="project" value="TreeGrafter"/>
</dbReference>
<dbReference type="InterPro" id="IPR008983">
    <property type="entry name" value="Tumour_necrosis_fac-like_dom"/>
</dbReference>
<evidence type="ECO:0008006" key="4">
    <source>
        <dbReference type="Google" id="ProtNLM"/>
    </source>
</evidence>
<evidence type="ECO:0000313" key="3">
    <source>
        <dbReference type="Proteomes" id="UP001238450"/>
    </source>
</evidence>
<evidence type="ECO:0000256" key="1">
    <source>
        <dbReference type="SAM" id="MobiDB-lite"/>
    </source>
</evidence>
<name>A0AAJ1TKJ6_9BACL</name>
<dbReference type="Gene3D" id="2.60.120.40">
    <property type="match status" value="1"/>
</dbReference>
<accession>A0AAJ1TKJ6</accession>
<gene>
    <name evidence="2" type="ORF">J2Z48_001985</name>
</gene>
<comment type="caution">
    <text evidence="2">The sequence shown here is derived from an EMBL/GenBank/DDBJ whole genome shotgun (WGS) entry which is preliminary data.</text>
</comment>
<proteinExistence type="predicted"/>
<organism evidence="2 3">
    <name type="scientific">Croceifilum oryzae</name>
    <dbReference type="NCBI Taxonomy" id="1553429"/>
    <lineage>
        <taxon>Bacteria</taxon>
        <taxon>Bacillati</taxon>
        <taxon>Bacillota</taxon>
        <taxon>Bacilli</taxon>
        <taxon>Bacillales</taxon>
        <taxon>Thermoactinomycetaceae</taxon>
        <taxon>Croceifilum</taxon>
    </lineage>
</organism>
<evidence type="ECO:0000313" key="2">
    <source>
        <dbReference type="EMBL" id="MDQ0417801.1"/>
    </source>
</evidence>
<dbReference type="EMBL" id="JAUSUV010000008">
    <property type="protein sequence ID" value="MDQ0417801.1"/>
    <property type="molecule type" value="Genomic_DNA"/>
</dbReference>
<keyword evidence="3" id="KW-1185">Reference proteome</keyword>
<protein>
    <recommendedName>
        <fullName evidence="4">Collagen-like protein</fullName>
    </recommendedName>
</protein>
<feature type="compositionally biased region" description="Low complexity" evidence="1">
    <location>
        <begin position="1"/>
        <end position="37"/>
    </location>
</feature>
<feature type="compositionally biased region" description="Gly residues" evidence="1">
    <location>
        <begin position="41"/>
        <end position="74"/>
    </location>
</feature>
<dbReference type="InterPro" id="IPR050149">
    <property type="entry name" value="Collagen_superfamily"/>
</dbReference>
<dbReference type="AlphaFoldDB" id="A0AAJ1TKJ6"/>